<feature type="region of interest" description="Disordered" evidence="1">
    <location>
        <begin position="1038"/>
        <end position="1063"/>
    </location>
</feature>
<feature type="region of interest" description="Disordered" evidence="1">
    <location>
        <begin position="923"/>
        <end position="942"/>
    </location>
</feature>
<evidence type="ECO:0000313" key="3">
    <source>
        <dbReference type="EMBL" id="KAL2321711.1"/>
    </source>
</evidence>
<dbReference type="InterPro" id="IPR025605">
    <property type="entry name" value="OST-HTH/LOTUS_dom"/>
</dbReference>
<organism evidence="3 4">
    <name type="scientific">Flemingia macrophylla</name>
    <dbReference type="NCBI Taxonomy" id="520843"/>
    <lineage>
        <taxon>Eukaryota</taxon>
        <taxon>Viridiplantae</taxon>
        <taxon>Streptophyta</taxon>
        <taxon>Embryophyta</taxon>
        <taxon>Tracheophyta</taxon>
        <taxon>Spermatophyta</taxon>
        <taxon>Magnoliopsida</taxon>
        <taxon>eudicotyledons</taxon>
        <taxon>Gunneridae</taxon>
        <taxon>Pentapetalae</taxon>
        <taxon>rosids</taxon>
        <taxon>fabids</taxon>
        <taxon>Fabales</taxon>
        <taxon>Fabaceae</taxon>
        <taxon>Papilionoideae</taxon>
        <taxon>50 kb inversion clade</taxon>
        <taxon>NPAAA clade</taxon>
        <taxon>indigoferoid/millettioid clade</taxon>
        <taxon>Phaseoleae</taxon>
        <taxon>Flemingia</taxon>
    </lineage>
</organism>
<dbReference type="PANTHER" id="PTHR14379:SF6">
    <property type="entry name" value="EMB|CAB71880.1"/>
    <property type="match status" value="1"/>
</dbReference>
<dbReference type="PANTHER" id="PTHR14379">
    <property type="entry name" value="LIMKAIN B LKAP"/>
    <property type="match status" value="1"/>
</dbReference>
<sequence length="1133" mass="125259">MGTGFRLFAIPAAARPVLGKTVFFVSSSSSRTLHASSSSSSSCSPAVDESRNVRVWAWWDLKNCAVPSGFDAAKVAPAIMEAVRANGIKGPLTITAFGDVLQLPRPHQEALAYTGVRFTHVSNGSSSPLIARCYSVLLLFRYVSFPFNALSLADERNSADIVVDLMYWVSQNPPPAHLFLISGDRVFAGILHRLRMSNYNVLLATPERTPSFLSGAATIAWHWPSLLKGENLNGKYFNCPPDGPSGSWYGSCKATRLEKPPDSPNVEVYEPSSGSVPKSVVRQVRHILSMHPKGIGITELRAELARCDVRLDRNLFGHKKFSRFLLSLPRVQLRPVGDGRFSVHLVSSESAEPRDSSSAASTIPGVESEERGRAAVAKLDGEDKSEVKDADEAPSITTCLERSSDEELKSFQQDEEFVDGKSSSVSVESHVCQPPNELQKSTVACDKAVDAANAQQSKTQQPPKDDKDSKTKMDSLRMTSQKSFDDDIVKSEDANHKSLKKHITSENHSAGNDHRMVENNIIANYESGNFEARNKYENSTGKGVDEAFHNPSSSPVDDSTVLQRPDGVLKLIAEVQHSLAGLEKSNPKYDDSTAHQNKPVSLVEDSKLSEPDQTVCQFEEPKSTELSQNVSQVEDSKLSELDQTVCQFEECKLSELNQNVSHSGKPELFSSASFWNEMESFIFAPKASLLFSQSRSREDVVHRLQSGGPPVLRSFAKKDILQLVELLITAKKWLEESPSEIFPFKLTQPVQKNSLMDQSHGTNGLRTLFLSKTSQSNSQKSLEHDVKKHNQSISQTQVSTPVTETKYIERSRNDILEDCQKLVGEILREHPEGYNIVSFRRLFVDKYGYNLDIQKLGYQKLAALLQIMPGIKVESTFIFPSVPAICESDSQTSILKTQETTDSHTVSNSDSELSDLAMKDSNMESPWEELGPVSIKKSDKGDLGIKSSQKAVELDASKSKHPDYETAIWDCESSASEEDSSCLPQSEDQRKPKCIEQNSSFWQAMDLWQSSKEGENSVKKSDNGDSLVVSLGDILDSSTELARDTQSKSPSSNYRENSVKKSDNVDSLDVSLADIFNSSTESIDSTLSKTPSSNKGEKQRYQKKYSFVSDPVLPDKEKLVDGFKKTDESNMQN</sequence>
<dbReference type="Pfam" id="PF12872">
    <property type="entry name" value="OST-HTH"/>
    <property type="match status" value="2"/>
</dbReference>
<gene>
    <name evidence="3" type="ORF">Fmac_026090</name>
</gene>
<evidence type="ECO:0000256" key="1">
    <source>
        <dbReference type="SAM" id="MobiDB-lite"/>
    </source>
</evidence>
<evidence type="ECO:0000259" key="2">
    <source>
        <dbReference type="PROSITE" id="PS51644"/>
    </source>
</evidence>
<comment type="caution">
    <text evidence="3">The sequence shown here is derived from an EMBL/GenBank/DDBJ whole genome shotgun (WGS) entry which is preliminary data.</text>
</comment>
<keyword evidence="4" id="KW-1185">Reference proteome</keyword>
<feature type="compositionally biased region" description="Polar residues" evidence="1">
    <location>
        <begin position="1081"/>
        <end position="1094"/>
    </location>
</feature>
<dbReference type="Gene3D" id="3.30.420.610">
    <property type="entry name" value="LOTUS domain-like"/>
    <property type="match status" value="2"/>
</dbReference>
<proteinExistence type="predicted"/>
<feature type="compositionally biased region" description="Basic and acidic residues" evidence="1">
    <location>
        <begin position="368"/>
        <end position="391"/>
    </location>
</feature>
<dbReference type="AlphaFoldDB" id="A0ABD1LE16"/>
<protein>
    <recommendedName>
        <fullName evidence="2">HTH OST-type domain-containing protein</fullName>
    </recommendedName>
</protein>
<dbReference type="PROSITE" id="PS51644">
    <property type="entry name" value="HTH_OST"/>
    <property type="match status" value="2"/>
</dbReference>
<dbReference type="CDD" id="cd08824">
    <property type="entry name" value="LOTUS"/>
    <property type="match status" value="1"/>
</dbReference>
<dbReference type="CDD" id="cd10910">
    <property type="entry name" value="PIN_limkain_b1_N_like"/>
    <property type="match status" value="1"/>
</dbReference>
<dbReference type="InterPro" id="IPR024768">
    <property type="entry name" value="Marf1"/>
</dbReference>
<feature type="region of interest" description="Disordered" evidence="1">
    <location>
        <begin position="541"/>
        <end position="561"/>
    </location>
</feature>
<dbReference type="InterPro" id="IPR041966">
    <property type="entry name" value="LOTUS-like"/>
</dbReference>
<feature type="region of interest" description="Disordered" evidence="1">
    <location>
        <begin position="1081"/>
        <end position="1109"/>
    </location>
</feature>
<feature type="domain" description="HTH OST-type" evidence="2">
    <location>
        <begin position="276"/>
        <end position="347"/>
    </location>
</feature>
<reference evidence="3 4" key="1">
    <citation type="submission" date="2024-08" db="EMBL/GenBank/DDBJ databases">
        <title>Insights into the chromosomal genome structure of Flemingia macrophylla.</title>
        <authorList>
            <person name="Ding Y."/>
            <person name="Zhao Y."/>
            <person name="Bi W."/>
            <person name="Wu M."/>
            <person name="Zhao G."/>
            <person name="Gong Y."/>
            <person name="Li W."/>
            <person name="Zhang P."/>
        </authorList>
    </citation>
    <scope>NUCLEOTIDE SEQUENCE [LARGE SCALE GENOMIC DNA]</scope>
    <source>
        <strain evidence="3">DYQJB</strain>
        <tissue evidence="3">Leaf</tissue>
    </source>
</reference>
<evidence type="ECO:0000313" key="4">
    <source>
        <dbReference type="Proteomes" id="UP001603857"/>
    </source>
</evidence>
<accession>A0ABD1LE16</accession>
<feature type="domain" description="HTH OST-type" evidence="2">
    <location>
        <begin position="815"/>
        <end position="889"/>
    </location>
</feature>
<dbReference type="Pfam" id="PF01936">
    <property type="entry name" value="NYN"/>
    <property type="match status" value="1"/>
</dbReference>
<feature type="region of interest" description="Disordered" evidence="1">
    <location>
        <begin position="450"/>
        <end position="489"/>
    </location>
</feature>
<dbReference type="Proteomes" id="UP001603857">
    <property type="component" value="Unassembled WGS sequence"/>
</dbReference>
<feature type="compositionally biased region" description="Polar residues" evidence="1">
    <location>
        <begin position="550"/>
        <end position="561"/>
    </location>
</feature>
<feature type="compositionally biased region" description="Basic and acidic residues" evidence="1">
    <location>
        <begin position="463"/>
        <end position="475"/>
    </location>
</feature>
<feature type="compositionally biased region" description="Polar residues" evidence="1">
    <location>
        <begin position="1047"/>
        <end position="1056"/>
    </location>
</feature>
<name>A0ABD1LE16_9FABA</name>
<dbReference type="EMBL" id="JBGMDY010000009">
    <property type="protein sequence ID" value="KAL2321711.1"/>
    <property type="molecule type" value="Genomic_DNA"/>
</dbReference>
<feature type="region of interest" description="Disordered" evidence="1">
    <location>
        <begin position="347"/>
        <end position="422"/>
    </location>
</feature>
<dbReference type="InterPro" id="IPR021139">
    <property type="entry name" value="NYN"/>
</dbReference>